<dbReference type="Proteomes" id="UP000028521">
    <property type="component" value="Unassembled WGS sequence"/>
</dbReference>
<accession>A0A084TNU7</accession>
<keyword evidence="3" id="KW-1185">Reference proteome</keyword>
<reference evidence="2 3" key="1">
    <citation type="journal article" date="2014" name="Genome Announc.">
        <title>Draft Genome Sequence of the Algicidal Bacterium Mangrovimonas yunxiaonensis Strain LY01.</title>
        <authorList>
            <person name="Li Y."/>
            <person name="Zhu H."/>
            <person name="Li C."/>
            <person name="Zhang H."/>
            <person name="Chen Z."/>
            <person name="Zheng W."/>
            <person name="Xu H."/>
            <person name="Zheng T."/>
        </authorList>
    </citation>
    <scope>NUCLEOTIDE SEQUENCE [LARGE SCALE GENOMIC DNA]</scope>
    <source>
        <strain evidence="2 3">LY01</strain>
    </source>
</reference>
<feature type="transmembrane region" description="Helical" evidence="1">
    <location>
        <begin position="92"/>
        <end position="111"/>
    </location>
</feature>
<feature type="transmembrane region" description="Helical" evidence="1">
    <location>
        <begin position="59"/>
        <end position="80"/>
    </location>
</feature>
<organism evidence="2 3">
    <name type="scientific">Mangrovimonas yunxiaonensis</name>
    <dbReference type="NCBI Taxonomy" id="1197477"/>
    <lineage>
        <taxon>Bacteria</taxon>
        <taxon>Pseudomonadati</taxon>
        <taxon>Bacteroidota</taxon>
        <taxon>Flavobacteriia</taxon>
        <taxon>Flavobacteriales</taxon>
        <taxon>Flavobacteriaceae</taxon>
        <taxon>Mangrovimonas</taxon>
    </lineage>
</organism>
<dbReference type="RefSeq" id="WP_036118427.1">
    <property type="nucleotide sequence ID" value="NZ_BMET01000002.1"/>
</dbReference>
<evidence type="ECO:0000313" key="2">
    <source>
        <dbReference type="EMBL" id="KFB02383.1"/>
    </source>
</evidence>
<evidence type="ECO:0000256" key="1">
    <source>
        <dbReference type="SAM" id="Phobius"/>
    </source>
</evidence>
<comment type="caution">
    <text evidence="2">The sequence shown here is derived from an EMBL/GenBank/DDBJ whole genome shotgun (WGS) entry which is preliminary data.</text>
</comment>
<evidence type="ECO:0000313" key="3">
    <source>
        <dbReference type="Proteomes" id="UP000028521"/>
    </source>
</evidence>
<protein>
    <submittedName>
        <fullName evidence="2">Membrane protein</fullName>
    </submittedName>
</protein>
<reference evidence="3" key="2">
    <citation type="submission" date="2014-07" db="EMBL/GenBank/DDBJ databases">
        <title>Genome sequence of Mangrovimonas yunxiaonensis.</title>
        <authorList>
            <person name="Li Y."/>
            <person name="Zheng T."/>
        </authorList>
    </citation>
    <scope>NUCLEOTIDE SEQUENCE [LARGE SCALE GENOMIC DNA]</scope>
    <source>
        <strain evidence="3">LY01</strain>
    </source>
</reference>
<sequence length="119" mass="13970">MTVLNKYNKYIPYLYYVAVIAYWFTHVNRANGIIAYPILLFGLPFLWQIVRPNRKLNAILGITFVCLSSYLILAYLFNILNIIPVTNLPNQYVIYIGLFVIINFIMAVWIIRNTIKKSF</sequence>
<dbReference type="eggNOG" id="ENOG503223W">
    <property type="taxonomic scope" value="Bacteria"/>
</dbReference>
<dbReference type="EMBL" id="JPFK01000002">
    <property type="protein sequence ID" value="KFB02383.1"/>
    <property type="molecule type" value="Genomic_DNA"/>
</dbReference>
<keyword evidence="1" id="KW-0812">Transmembrane</keyword>
<dbReference type="OrthoDB" id="1134700at2"/>
<dbReference type="STRING" id="1197477.IA57_01760"/>
<keyword evidence="1" id="KW-1133">Transmembrane helix</keyword>
<name>A0A084TNU7_9FLAO</name>
<proteinExistence type="predicted"/>
<feature type="transmembrane region" description="Helical" evidence="1">
    <location>
        <begin position="30"/>
        <end position="47"/>
    </location>
</feature>
<dbReference type="AlphaFoldDB" id="A0A084TNU7"/>
<keyword evidence="1" id="KW-0472">Membrane</keyword>
<gene>
    <name evidence="2" type="ORF">IA57_01760</name>
</gene>
<feature type="transmembrane region" description="Helical" evidence="1">
    <location>
        <begin position="7"/>
        <end position="24"/>
    </location>
</feature>